<keyword evidence="1" id="KW-0175">Coiled coil</keyword>
<organism evidence="3">
    <name type="scientific">Tanacetum cinerariifolium</name>
    <name type="common">Dalmatian daisy</name>
    <name type="synonym">Chrysanthemum cinerariifolium</name>
    <dbReference type="NCBI Taxonomy" id="118510"/>
    <lineage>
        <taxon>Eukaryota</taxon>
        <taxon>Viridiplantae</taxon>
        <taxon>Streptophyta</taxon>
        <taxon>Embryophyta</taxon>
        <taxon>Tracheophyta</taxon>
        <taxon>Spermatophyta</taxon>
        <taxon>Magnoliopsida</taxon>
        <taxon>eudicotyledons</taxon>
        <taxon>Gunneridae</taxon>
        <taxon>Pentapetalae</taxon>
        <taxon>asterids</taxon>
        <taxon>campanulids</taxon>
        <taxon>Asterales</taxon>
        <taxon>Asteraceae</taxon>
        <taxon>Asteroideae</taxon>
        <taxon>Anthemideae</taxon>
        <taxon>Anthemidinae</taxon>
        <taxon>Tanacetum</taxon>
    </lineage>
</organism>
<proteinExistence type="predicted"/>
<evidence type="ECO:0000256" key="1">
    <source>
        <dbReference type="SAM" id="Coils"/>
    </source>
</evidence>
<feature type="region of interest" description="Disordered" evidence="2">
    <location>
        <begin position="133"/>
        <end position="152"/>
    </location>
</feature>
<comment type="caution">
    <text evidence="3">The sequence shown here is derived from an EMBL/GenBank/DDBJ whole genome shotgun (WGS) entry which is preliminary data.</text>
</comment>
<name>A0A6L2JII3_TANCI</name>
<evidence type="ECO:0000256" key="2">
    <source>
        <dbReference type="SAM" id="MobiDB-lite"/>
    </source>
</evidence>
<reference evidence="3" key="1">
    <citation type="journal article" date="2019" name="Sci. Rep.">
        <title>Draft genome of Tanacetum cinerariifolium, the natural source of mosquito coil.</title>
        <authorList>
            <person name="Yamashiro T."/>
            <person name="Shiraishi A."/>
            <person name="Satake H."/>
            <person name="Nakayama K."/>
        </authorList>
    </citation>
    <scope>NUCLEOTIDE SEQUENCE</scope>
</reference>
<accession>A0A6L2JII3</accession>
<gene>
    <name evidence="3" type="ORF">Tci_008829</name>
</gene>
<feature type="coiled-coil region" evidence="1">
    <location>
        <begin position="278"/>
        <end position="392"/>
    </location>
</feature>
<dbReference type="AlphaFoldDB" id="A0A6L2JII3"/>
<protein>
    <recommendedName>
        <fullName evidence="4">Transposase (Putative), gypsy type</fullName>
    </recommendedName>
</protein>
<evidence type="ECO:0008006" key="4">
    <source>
        <dbReference type="Google" id="ProtNLM"/>
    </source>
</evidence>
<evidence type="ECO:0000313" key="3">
    <source>
        <dbReference type="EMBL" id="GEU36851.1"/>
    </source>
</evidence>
<sequence length="649" mass="69653">MGTIDSLKSMLTQPSLDALCENYHIPDAVHPQLPEMDLFAFIRHADPTKVKGAGNEGVNDVAEASQAERGDRVVDIGGIEIVANDEIQAIVANQPKKIKKKRKVTDGLLERSTLATEVGVTAAATVPFVTSFVTPTPEHDGGGGGDSTAGPIIRTRPAPERFVVLTDSSHYSGTSVVDEKVTSIVRSFVPPPLVLIVAVTTTVSPGATFVPVHNLGVGQVNPSIFRDSASPTMTEADVEGPSQHVGTDLSAGSFYISQDMDAKTLRQVDRLKERDIEIASLKAQLSLKEAEAAKAIRLRGQIAAVEAAKATKITELNSLRERNISLEGQVAALESTVVSKDAEIASSQSQVAKLTHDLSSLQLSCDELSMKASSLESEKDKLVDKVSGLEDEQMRVLSNRVVAIDSGLMEMVLHMDTAFYPCYLTTIAGRRWILSHGLRLVFAKCLASPKYLSAMGEVIGRSIDKGMQDGLTVGIEHGRAGRSIADVVAFNPFAEGDYVDAINALRDVNFLLLAQLEANKDSSMADIMDLLRLEGPTAEAFEASQLQPSPEQLMVEHNRVQRVRGDATARRLSLTDSILPLVEPFTARNLTGEASSFAALATAVTTAISTTFAQTDPVLSVLSTEVHPSPNIIFEDEELDTTLKHVLAQ</sequence>
<dbReference type="EMBL" id="BKCJ010000857">
    <property type="protein sequence ID" value="GEU36851.1"/>
    <property type="molecule type" value="Genomic_DNA"/>
</dbReference>